<dbReference type="AlphaFoldDB" id="A0AAV9BFJ5"/>
<evidence type="ECO:0000256" key="8">
    <source>
        <dbReference type="ARBA" id="ARBA00048679"/>
    </source>
</evidence>
<reference evidence="13" key="2">
    <citation type="submission" date="2023-06" db="EMBL/GenBank/DDBJ databases">
        <authorList>
            <person name="Ma L."/>
            <person name="Liu K.-W."/>
            <person name="Li Z."/>
            <person name="Hsiao Y.-Y."/>
            <person name="Qi Y."/>
            <person name="Fu T."/>
            <person name="Tang G."/>
            <person name="Zhang D."/>
            <person name="Sun W.-H."/>
            <person name="Liu D.-K."/>
            <person name="Li Y."/>
            <person name="Chen G.-Z."/>
            <person name="Liu X.-D."/>
            <person name="Liao X.-Y."/>
            <person name="Jiang Y.-T."/>
            <person name="Yu X."/>
            <person name="Hao Y."/>
            <person name="Huang J."/>
            <person name="Zhao X.-W."/>
            <person name="Ke S."/>
            <person name="Chen Y.-Y."/>
            <person name="Wu W.-L."/>
            <person name="Hsu J.-L."/>
            <person name="Lin Y.-F."/>
            <person name="Huang M.-D."/>
            <person name="Li C.-Y."/>
            <person name="Huang L."/>
            <person name="Wang Z.-W."/>
            <person name="Zhao X."/>
            <person name="Zhong W.-Y."/>
            <person name="Peng D.-H."/>
            <person name="Ahmad S."/>
            <person name="Lan S."/>
            <person name="Zhang J.-S."/>
            <person name="Tsai W.-C."/>
            <person name="Van De Peer Y."/>
            <person name="Liu Z.-J."/>
        </authorList>
    </citation>
    <scope>NUCLEOTIDE SEQUENCE</scope>
    <source>
        <strain evidence="13">SCP</strain>
        <tissue evidence="13">Leaves</tissue>
    </source>
</reference>
<keyword evidence="13" id="KW-0675">Receptor</keyword>
<keyword evidence="2 10" id="KW-0723">Serine/threonine-protein kinase</keyword>
<dbReference type="PROSITE" id="PS50011">
    <property type="entry name" value="PROTEIN_KINASE_DOM"/>
    <property type="match status" value="1"/>
</dbReference>
<evidence type="ECO:0000256" key="11">
    <source>
        <dbReference type="SAM" id="MobiDB-lite"/>
    </source>
</evidence>
<evidence type="ECO:0000256" key="4">
    <source>
        <dbReference type="ARBA" id="ARBA00022741"/>
    </source>
</evidence>
<dbReference type="SMART" id="SM00220">
    <property type="entry name" value="S_TKc"/>
    <property type="match status" value="1"/>
</dbReference>
<dbReference type="SUPFAM" id="SSF56112">
    <property type="entry name" value="Protein kinase-like (PK-like)"/>
    <property type="match status" value="1"/>
</dbReference>
<feature type="region of interest" description="Disordered" evidence="11">
    <location>
        <begin position="1"/>
        <end position="49"/>
    </location>
</feature>
<evidence type="ECO:0000256" key="2">
    <source>
        <dbReference type="ARBA" id="ARBA00022527"/>
    </source>
</evidence>
<dbReference type="InterPro" id="IPR001245">
    <property type="entry name" value="Ser-Thr/Tyr_kinase_cat_dom"/>
</dbReference>
<evidence type="ECO:0000256" key="3">
    <source>
        <dbReference type="ARBA" id="ARBA00022679"/>
    </source>
</evidence>
<dbReference type="InterPro" id="IPR008271">
    <property type="entry name" value="Ser/Thr_kinase_AS"/>
</dbReference>
<dbReference type="PANTHER" id="PTHR47987">
    <property type="entry name" value="OS08G0249100 PROTEIN"/>
    <property type="match status" value="1"/>
</dbReference>
<dbReference type="Proteomes" id="UP001179952">
    <property type="component" value="Unassembled WGS sequence"/>
</dbReference>
<comment type="catalytic activity">
    <reaction evidence="7">
        <text>L-threonyl-[protein] + ATP = O-phospho-L-threonyl-[protein] + ADP + H(+)</text>
        <dbReference type="Rhea" id="RHEA:46608"/>
        <dbReference type="Rhea" id="RHEA-COMP:11060"/>
        <dbReference type="Rhea" id="RHEA-COMP:11605"/>
        <dbReference type="ChEBI" id="CHEBI:15378"/>
        <dbReference type="ChEBI" id="CHEBI:30013"/>
        <dbReference type="ChEBI" id="CHEBI:30616"/>
        <dbReference type="ChEBI" id="CHEBI:61977"/>
        <dbReference type="ChEBI" id="CHEBI:456216"/>
        <dbReference type="EC" id="2.7.11.1"/>
    </reaction>
</comment>
<feature type="region of interest" description="Disordered" evidence="11">
    <location>
        <begin position="288"/>
        <end position="335"/>
    </location>
</feature>
<dbReference type="PROSITE" id="PS00107">
    <property type="entry name" value="PROTEIN_KINASE_ATP"/>
    <property type="match status" value="1"/>
</dbReference>
<proteinExistence type="inferred from homology"/>
<evidence type="ECO:0000256" key="1">
    <source>
        <dbReference type="ARBA" id="ARBA00012513"/>
    </source>
</evidence>
<dbReference type="GO" id="GO:0004674">
    <property type="term" value="F:protein serine/threonine kinase activity"/>
    <property type="evidence" value="ECO:0007669"/>
    <property type="project" value="UniProtKB-KW"/>
</dbReference>
<comment type="caution">
    <text evidence="13">The sequence shown here is derived from an EMBL/GenBank/DDBJ whole genome shotgun (WGS) entry which is preliminary data.</text>
</comment>
<reference evidence="13" key="1">
    <citation type="journal article" date="2023" name="Nat. Commun.">
        <title>Diploid and tetraploid genomes of Acorus and the evolution of monocots.</title>
        <authorList>
            <person name="Ma L."/>
            <person name="Liu K.W."/>
            <person name="Li Z."/>
            <person name="Hsiao Y.Y."/>
            <person name="Qi Y."/>
            <person name="Fu T."/>
            <person name="Tang G.D."/>
            <person name="Zhang D."/>
            <person name="Sun W.H."/>
            <person name="Liu D.K."/>
            <person name="Li Y."/>
            <person name="Chen G.Z."/>
            <person name="Liu X.D."/>
            <person name="Liao X.Y."/>
            <person name="Jiang Y.T."/>
            <person name="Yu X."/>
            <person name="Hao Y."/>
            <person name="Huang J."/>
            <person name="Zhao X.W."/>
            <person name="Ke S."/>
            <person name="Chen Y.Y."/>
            <person name="Wu W.L."/>
            <person name="Hsu J.L."/>
            <person name="Lin Y.F."/>
            <person name="Huang M.D."/>
            <person name="Li C.Y."/>
            <person name="Huang L."/>
            <person name="Wang Z.W."/>
            <person name="Zhao X."/>
            <person name="Zhong W.Y."/>
            <person name="Peng D.H."/>
            <person name="Ahmad S."/>
            <person name="Lan S."/>
            <person name="Zhang J.S."/>
            <person name="Tsai W.C."/>
            <person name="Van de Peer Y."/>
            <person name="Liu Z.J."/>
        </authorList>
    </citation>
    <scope>NUCLEOTIDE SEQUENCE</scope>
    <source>
        <strain evidence="13">SCP</strain>
    </source>
</reference>
<evidence type="ECO:0000256" key="5">
    <source>
        <dbReference type="ARBA" id="ARBA00022777"/>
    </source>
</evidence>
<dbReference type="FunFam" id="3.30.200.20:FF:000389">
    <property type="entry name" value="Receptor-like cytosolic serine/threonine-protein kinase RBK1"/>
    <property type="match status" value="1"/>
</dbReference>
<keyword evidence="4 9" id="KW-0547">Nucleotide-binding</keyword>
<evidence type="ECO:0000313" key="13">
    <source>
        <dbReference type="EMBL" id="KAK1275117.1"/>
    </source>
</evidence>
<dbReference type="InterPro" id="IPR017441">
    <property type="entry name" value="Protein_kinase_ATP_BS"/>
</dbReference>
<dbReference type="InterPro" id="IPR011009">
    <property type="entry name" value="Kinase-like_dom_sf"/>
</dbReference>
<dbReference type="GO" id="GO:0005524">
    <property type="term" value="F:ATP binding"/>
    <property type="evidence" value="ECO:0007669"/>
    <property type="project" value="UniProtKB-UniRule"/>
</dbReference>
<evidence type="ECO:0000256" key="7">
    <source>
        <dbReference type="ARBA" id="ARBA00047899"/>
    </source>
</evidence>
<dbReference type="PROSITE" id="PS00108">
    <property type="entry name" value="PROTEIN_KINASE_ST"/>
    <property type="match status" value="1"/>
</dbReference>
<name>A0AAV9BFJ5_ACOGR</name>
<feature type="binding site" evidence="9">
    <location>
        <position position="147"/>
    </location>
    <ligand>
        <name>ATP</name>
        <dbReference type="ChEBI" id="CHEBI:30616"/>
    </ligand>
</feature>
<evidence type="ECO:0000313" key="14">
    <source>
        <dbReference type="Proteomes" id="UP001179952"/>
    </source>
</evidence>
<protein>
    <recommendedName>
        <fullName evidence="1">non-specific serine/threonine protein kinase</fullName>
        <ecNumber evidence="1">2.7.11.1</ecNumber>
    </recommendedName>
</protein>
<keyword evidence="14" id="KW-1185">Reference proteome</keyword>
<evidence type="ECO:0000256" key="10">
    <source>
        <dbReference type="RuleBase" id="RU000304"/>
    </source>
</evidence>
<feature type="compositionally biased region" description="Acidic residues" evidence="11">
    <location>
        <begin position="312"/>
        <end position="323"/>
    </location>
</feature>
<evidence type="ECO:0000256" key="6">
    <source>
        <dbReference type="ARBA" id="ARBA00022840"/>
    </source>
</evidence>
<organism evidence="13 14">
    <name type="scientific">Acorus gramineus</name>
    <name type="common">Dwarf sweet flag</name>
    <dbReference type="NCBI Taxonomy" id="55184"/>
    <lineage>
        <taxon>Eukaryota</taxon>
        <taxon>Viridiplantae</taxon>
        <taxon>Streptophyta</taxon>
        <taxon>Embryophyta</taxon>
        <taxon>Tracheophyta</taxon>
        <taxon>Spermatophyta</taxon>
        <taxon>Magnoliopsida</taxon>
        <taxon>Liliopsida</taxon>
        <taxon>Acoraceae</taxon>
        <taxon>Acorus</taxon>
    </lineage>
</organism>
<sequence length="335" mass="37305">MTISEETEAEPKTSGSDQSSPRGVLEIPILDSDSSISSRTSSEDDKPVVVIPKSQTQQWWSLLKKRSMRRMSTFPPAEKARLSRQRLQRELAARFEQPPSKPSWRNFDYDELASATDNFSPKRLIGKGGHAEVYEGKLADGRVVAVKRVIRRDTEEERIEDFLSELGIIAHVDHPNTAHLLGFGVEGGLHLVLQFSPHGSLASLLHGSKGSLDWTIRFKVALGIAEGLLYLHQGCHRRIIHRDIKASNILLTEDYEPQISDFGLAKWLPDQWTHHVVFPIEGTFGTSSSRFKSSKPGDMGCPALERGGDNNSGDDERGEDEDDHCPTKESTLTGK</sequence>
<accession>A0AAV9BFJ5</accession>
<gene>
    <name evidence="13" type="ORF">QJS04_geneDACA005721</name>
</gene>
<keyword evidence="6 9" id="KW-0067">ATP-binding</keyword>
<keyword evidence="5 13" id="KW-0418">Kinase</keyword>
<comment type="catalytic activity">
    <reaction evidence="8">
        <text>L-seryl-[protein] + ATP = O-phospho-L-seryl-[protein] + ADP + H(+)</text>
        <dbReference type="Rhea" id="RHEA:17989"/>
        <dbReference type="Rhea" id="RHEA-COMP:9863"/>
        <dbReference type="Rhea" id="RHEA-COMP:11604"/>
        <dbReference type="ChEBI" id="CHEBI:15378"/>
        <dbReference type="ChEBI" id="CHEBI:29999"/>
        <dbReference type="ChEBI" id="CHEBI:30616"/>
        <dbReference type="ChEBI" id="CHEBI:83421"/>
        <dbReference type="ChEBI" id="CHEBI:456216"/>
        <dbReference type="EC" id="2.7.11.1"/>
    </reaction>
</comment>
<keyword evidence="3" id="KW-0808">Transferase</keyword>
<dbReference type="FunFam" id="1.10.510.10:FF:001023">
    <property type="entry name" value="Os07g0541700 protein"/>
    <property type="match status" value="1"/>
</dbReference>
<evidence type="ECO:0000256" key="9">
    <source>
        <dbReference type="PROSITE-ProRule" id="PRU10141"/>
    </source>
</evidence>
<evidence type="ECO:0000259" key="12">
    <source>
        <dbReference type="PROSITE" id="PS50011"/>
    </source>
</evidence>
<feature type="compositionally biased region" description="Low complexity" evidence="11">
    <location>
        <begin position="31"/>
        <end position="40"/>
    </location>
</feature>
<dbReference type="PANTHER" id="PTHR47987:SF7">
    <property type="entry name" value="PROTEIN KINASE SUPERFAMILY PROTEIN"/>
    <property type="match status" value="1"/>
</dbReference>
<dbReference type="InterPro" id="IPR046958">
    <property type="entry name" value="RBK1/2/STUNTED"/>
</dbReference>
<dbReference type="Gene3D" id="3.30.200.20">
    <property type="entry name" value="Phosphorylase Kinase, domain 1"/>
    <property type="match status" value="1"/>
</dbReference>
<dbReference type="Gene3D" id="1.10.510.10">
    <property type="entry name" value="Transferase(Phosphotransferase) domain 1"/>
    <property type="match status" value="1"/>
</dbReference>
<dbReference type="EC" id="2.7.11.1" evidence="1"/>
<comment type="similarity">
    <text evidence="10">Belongs to the protein kinase superfamily.</text>
</comment>
<dbReference type="Pfam" id="PF07714">
    <property type="entry name" value="PK_Tyr_Ser-Thr"/>
    <property type="match status" value="1"/>
</dbReference>
<dbReference type="EMBL" id="JAUJYN010000003">
    <property type="protein sequence ID" value="KAK1275117.1"/>
    <property type="molecule type" value="Genomic_DNA"/>
</dbReference>
<feature type="domain" description="Protein kinase" evidence="12">
    <location>
        <begin position="119"/>
        <end position="335"/>
    </location>
</feature>
<dbReference type="InterPro" id="IPR000719">
    <property type="entry name" value="Prot_kinase_dom"/>
</dbReference>